<feature type="region of interest" description="Disordered" evidence="9">
    <location>
        <begin position="979"/>
        <end position="1053"/>
    </location>
</feature>
<feature type="transmembrane region" description="Helical" evidence="10">
    <location>
        <begin position="539"/>
        <end position="561"/>
    </location>
</feature>
<keyword evidence="5" id="KW-0479">Metal-binding</keyword>
<dbReference type="GO" id="GO:0045332">
    <property type="term" value="P:phospholipid translocation"/>
    <property type="evidence" value="ECO:0007669"/>
    <property type="project" value="TreeGrafter"/>
</dbReference>
<keyword evidence="14" id="KW-1185">Reference proteome</keyword>
<dbReference type="InterPro" id="IPR023298">
    <property type="entry name" value="ATPase_P-typ_TM_dom_sf"/>
</dbReference>
<dbReference type="STRING" id="763665.A0A2G5B8J7"/>
<comment type="subcellular location">
    <subcellularLocation>
        <location evidence="2">Endomembrane system</location>
    </subcellularLocation>
    <subcellularLocation>
        <location evidence="1">Membrane</location>
        <topology evidence="1">Multi-pass membrane protein</topology>
    </subcellularLocation>
</comment>
<dbReference type="PROSITE" id="PS00154">
    <property type="entry name" value="ATPASE_E1_E2"/>
    <property type="match status" value="1"/>
</dbReference>
<keyword evidence="4 10" id="KW-0812">Transmembrane</keyword>
<dbReference type="SUPFAM" id="SSF81660">
    <property type="entry name" value="Metal cation-transporting ATPase, ATP-binding domain N"/>
    <property type="match status" value="1"/>
</dbReference>
<dbReference type="Proteomes" id="UP000242474">
    <property type="component" value="Unassembled WGS sequence"/>
</dbReference>
<dbReference type="Gene3D" id="3.40.50.1000">
    <property type="entry name" value="HAD superfamily/HAD-like"/>
    <property type="match status" value="2"/>
</dbReference>
<evidence type="ECO:0000256" key="3">
    <source>
        <dbReference type="ARBA" id="ARBA00022448"/>
    </source>
</evidence>
<evidence type="ECO:0000259" key="11">
    <source>
        <dbReference type="Pfam" id="PF16209"/>
    </source>
</evidence>
<dbReference type="Pfam" id="PF16209">
    <property type="entry name" value="PhoLip_ATPase_N"/>
    <property type="match status" value="1"/>
</dbReference>
<feature type="transmembrane region" description="Helical" evidence="10">
    <location>
        <begin position="1711"/>
        <end position="1731"/>
    </location>
</feature>
<dbReference type="InterPro" id="IPR018303">
    <property type="entry name" value="ATPase_P-typ_P_site"/>
</dbReference>
<feature type="transmembrane region" description="Helical" evidence="10">
    <location>
        <begin position="1648"/>
        <end position="1665"/>
    </location>
</feature>
<feature type="transmembrane region" description="Helical" evidence="10">
    <location>
        <begin position="1528"/>
        <end position="1553"/>
    </location>
</feature>
<evidence type="ECO:0000256" key="7">
    <source>
        <dbReference type="ARBA" id="ARBA00022989"/>
    </source>
</evidence>
<evidence type="ECO:0000256" key="5">
    <source>
        <dbReference type="ARBA" id="ARBA00022723"/>
    </source>
</evidence>
<feature type="compositionally biased region" description="Polar residues" evidence="9">
    <location>
        <begin position="346"/>
        <end position="364"/>
    </location>
</feature>
<gene>
    <name evidence="13" type="ORF">COEREDRAFT_9447</name>
</gene>
<evidence type="ECO:0000256" key="1">
    <source>
        <dbReference type="ARBA" id="ARBA00004141"/>
    </source>
</evidence>
<dbReference type="SUPFAM" id="SSF56784">
    <property type="entry name" value="HAD-like"/>
    <property type="match status" value="1"/>
</dbReference>
<accession>A0A2G5B8J7</accession>
<dbReference type="NCBIfam" id="TIGR01494">
    <property type="entry name" value="ATPase_P-type"/>
    <property type="match status" value="1"/>
</dbReference>
<keyword evidence="8 10" id="KW-0472">Membrane</keyword>
<keyword evidence="6" id="KW-0460">Magnesium</keyword>
<evidence type="ECO:0000256" key="2">
    <source>
        <dbReference type="ARBA" id="ARBA00004308"/>
    </source>
</evidence>
<dbReference type="SUPFAM" id="SSF81665">
    <property type="entry name" value="Calcium ATPase, transmembrane domain M"/>
    <property type="match status" value="1"/>
</dbReference>
<feature type="transmembrane region" description="Helical" evidence="10">
    <location>
        <begin position="1607"/>
        <end position="1628"/>
    </location>
</feature>
<dbReference type="Gene3D" id="2.70.150.10">
    <property type="entry name" value="Calcium-transporting ATPase, cytoplasmic transduction domain A"/>
    <property type="match status" value="1"/>
</dbReference>
<evidence type="ECO:0000256" key="9">
    <source>
        <dbReference type="SAM" id="MobiDB-lite"/>
    </source>
</evidence>
<dbReference type="InterPro" id="IPR032630">
    <property type="entry name" value="P_typ_ATPase_c"/>
</dbReference>
<dbReference type="GO" id="GO:0012505">
    <property type="term" value="C:endomembrane system"/>
    <property type="evidence" value="ECO:0007669"/>
    <property type="project" value="UniProtKB-SubCell"/>
</dbReference>
<feature type="compositionally biased region" description="Basic residues" evidence="9">
    <location>
        <begin position="923"/>
        <end position="933"/>
    </location>
</feature>
<feature type="region of interest" description="Disordered" evidence="9">
    <location>
        <begin position="380"/>
        <end position="432"/>
    </location>
</feature>
<dbReference type="PANTHER" id="PTHR24092">
    <property type="entry name" value="PROBABLE PHOSPHOLIPID-TRANSPORTING ATPASE"/>
    <property type="match status" value="1"/>
</dbReference>
<dbReference type="InterPro" id="IPR036412">
    <property type="entry name" value="HAD-like_sf"/>
</dbReference>
<feature type="transmembrane region" description="Helical" evidence="10">
    <location>
        <begin position="1672"/>
        <end position="1691"/>
    </location>
</feature>
<feature type="transmembrane region" description="Helical" evidence="10">
    <location>
        <begin position="95"/>
        <end position="112"/>
    </location>
</feature>
<feature type="compositionally biased region" description="Low complexity" evidence="9">
    <location>
        <begin position="1015"/>
        <end position="1028"/>
    </location>
</feature>
<organism evidence="13 14">
    <name type="scientific">Coemansia reversa (strain ATCC 12441 / NRRL 1564)</name>
    <dbReference type="NCBI Taxonomy" id="763665"/>
    <lineage>
        <taxon>Eukaryota</taxon>
        <taxon>Fungi</taxon>
        <taxon>Fungi incertae sedis</taxon>
        <taxon>Zoopagomycota</taxon>
        <taxon>Kickxellomycotina</taxon>
        <taxon>Kickxellomycetes</taxon>
        <taxon>Kickxellales</taxon>
        <taxon>Kickxellaceae</taxon>
        <taxon>Coemansia</taxon>
    </lineage>
</organism>
<feature type="domain" description="P-type ATPase C-terminal" evidence="12">
    <location>
        <begin position="1494"/>
        <end position="1740"/>
    </location>
</feature>
<dbReference type="GO" id="GO:0005524">
    <property type="term" value="F:ATP binding"/>
    <property type="evidence" value="ECO:0007669"/>
    <property type="project" value="InterPro"/>
</dbReference>
<proteinExistence type="predicted"/>
<feature type="transmembrane region" description="Helical" evidence="10">
    <location>
        <begin position="497"/>
        <end position="519"/>
    </location>
</feature>
<evidence type="ECO:0000259" key="12">
    <source>
        <dbReference type="Pfam" id="PF16212"/>
    </source>
</evidence>
<dbReference type="InterPro" id="IPR008250">
    <property type="entry name" value="ATPase_P-typ_transduc_dom_A_sf"/>
</dbReference>
<evidence type="ECO:0000313" key="13">
    <source>
        <dbReference type="EMBL" id="PIA15302.1"/>
    </source>
</evidence>
<dbReference type="Pfam" id="PF13246">
    <property type="entry name" value="Cation_ATPase"/>
    <property type="match status" value="1"/>
</dbReference>
<dbReference type="GO" id="GO:0046872">
    <property type="term" value="F:metal ion binding"/>
    <property type="evidence" value="ECO:0007669"/>
    <property type="project" value="UniProtKB-KW"/>
</dbReference>
<evidence type="ECO:0000256" key="6">
    <source>
        <dbReference type="ARBA" id="ARBA00022842"/>
    </source>
</evidence>
<dbReference type="EMBL" id="KZ303508">
    <property type="protein sequence ID" value="PIA15302.1"/>
    <property type="molecule type" value="Genomic_DNA"/>
</dbReference>
<evidence type="ECO:0000256" key="8">
    <source>
        <dbReference type="ARBA" id="ARBA00023136"/>
    </source>
</evidence>
<feature type="compositionally biased region" description="Polar residues" evidence="9">
    <location>
        <begin position="989"/>
        <end position="998"/>
    </location>
</feature>
<dbReference type="SUPFAM" id="SSF81653">
    <property type="entry name" value="Calcium ATPase, transduction domain A"/>
    <property type="match status" value="1"/>
</dbReference>
<dbReference type="PANTHER" id="PTHR24092:SF180">
    <property type="entry name" value="PHOSPHOLIPID-TRANSPORTING ATPASE DNF1-RELATED"/>
    <property type="match status" value="1"/>
</dbReference>
<keyword evidence="3" id="KW-0813">Transport</keyword>
<dbReference type="GO" id="GO:0005886">
    <property type="term" value="C:plasma membrane"/>
    <property type="evidence" value="ECO:0007669"/>
    <property type="project" value="TreeGrafter"/>
</dbReference>
<dbReference type="Pfam" id="PF16212">
    <property type="entry name" value="PhoLip_ATPase_C"/>
    <property type="match status" value="1"/>
</dbReference>
<dbReference type="OrthoDB" id="377733at2759"/>
<dbReference type="Gene3D" id="1.20.1110.10">
    <property type="entry name" value="Calcium-transporting ATPase, transmembrane domain"/>
    <property type="match status" value="1"/>
</dbReference>
<feature type="transmembrane region" description="Helical" evidence="10">
    <location>
        <begin position="1559"/>
        <end position="1577"/>
    </location>
</feature>
<protein>
    <submittedName>
        <fullName evidence="13">Phospholipid-translocating P-type ATPase</fullName>
    </submittedName>
</protein>
<feature type="region of interest" description="Disordered" evidence="9">
    <location>
        <begin position="333"/>
        <end position="365"/>
    </location>
</feature>
<evidence type="ECO:0000256" key="4">
    <source>
        <dbReference type="ARBA" id="ARBA00022692"/>
    </source>
</evidence>
<evidence type="ECO:0000256" key="10">
    <source>
        <dbReference type="SAM" id="Phobius"/>
    </source>
</evidence>
<evidence type="ECO:0000313" key="14">
    <source>
        <dbReference type="Proteomes" id="UP000242474"/>
    </source>
</evidence>
<reference evidence="13 14" key="1">
    <citation type="journal article" date="2015" name="Genome Biol. Evol.">
        <title>Phylogenomic analyses indicate that early fungi evolved digesting cell walls of algal ancestors of land plants.</title>
        <authorList>
            <person name="Chang Y."/>
            <person name="Wang S."/>
            <person name="Sekimoto S."/>
            <person name="Aerts A.L."/>
            <person name="Choi C."/>
            <person name="Clum A."/>
            <person name="LaButti K.M."/>
            <person name="Lindquist E.A."/>
            <person name="Yee Ngan C."/>
            <person name="Ohm R.A."/>
            <person name="Salamov A.A."/>
            <person name="Grigoriev I.V."/>
            <person name="Spatafora J.W."/>
            <person name="Berbee M.L."/>
        </authorList>
    </citation>
    <scope>NUCLEOTIDE SEQUENCE [LARGE SCALE GENOMIC DNA]</scope>
    <source>
        <strain evidence="13 14">NRRL 1564</strain>
    </source>
</reference>
<dbReference type="InterPro" id="IPR032631">
    <property type="entry name" value="P-type_ATPase_N"/>
</dbReference>
<dbReference type="InterPro" id="IPR023214">
    <property type="entry name" value="HAD_sf"/>
</dbReference>
<dbReference type="GO" id="GO:0016887">
    <property type="term" value="F:ATP hydrolysis activity"/>
    <property type="evidence" value="ECO:0007669"/>
    <property type="project" value="InterPro"/>
</dbReference>
<sequence>MDGSTVSASTTSTKKPMYRRVLRRTAGLFSEGPKEHEARKAAANLPTRRIYVNMEVPEDELPTHAQHYCTNAITTSQYTLISFLPKNLARQFRRVANIYFLVLTILQLISYFSVGSRFLTVVPIILVLTITAVKDAFEDWRRHISDKHFNETPTRLVRNHRNTNMLWQENQTEAAKHSMLLTQRIRLARQLNRKTWYNQIPSNWELSENPVDPAQPPILDEHAKWRNVRVGDFVILRTGDPAPSDILVLATSADDGSFYVETKNLDGETNLKQRASLAETAGVRDPEGCGRLCAVVEVDAPSSNMTKLNGSIRILSVPTAPETDELRTNLSPITARPLQSPGHPPQFTSVSPRQMSTPFSSSGENYEMKLLGPRQAQPLRQSPLALPPTKSEFSSHFHGDDELGDAPPSYDMDTTVPSSSTDSGVGKSLPKNIDFSSSPPQIPFSISNILLRGMTVRNTDWIVGIVLYTGDQSKIVLNSGATPYKRSRIERMMNKQVVLSFAYVFVTSFIVAIVGGIWYAKPDQRYSAYVDSSMGTGLYGFALFWSAMIMLQNVIPIALYVSIEFVKSWHVYWIYQDINMYYEPTDQRCVARNWNISDDLGQVSYIFSDKTGTLTRNVMDFRMCTINGTIYGKQLPGDELDVVKGRIAQEEVDRNNPPEGGANPFFMEIQNEDNGFGRYSAHPDEAEIEARQSTTSSIASNGTSQYDSSPLISTADAASNYARLNRVAAPALRVSNMAPVPAPVPIGAAHSRTRTTQALTEEEAQAKRRRMIQVYTSALRNVFEPTYVELGNEETGEGGSYTFVDPQLFYDMKPEVAPRGTIKGVASPHMGGEEQGLSITGEPMQRIGSHRSFNNGFDVDPQQQRDAIDLFLTELATCHSVVVEKSFQKQINSNNEDDRSTLGRLTRIFHSRNGSRKITDKVRHMRHRSKHHGRTESAATASSFGGDVEFVASETGSISAGHARNPSSASMSYMRLAEPGSTEGRANAGGSSMPQSATAGFFGEQGSTARVEQEASAQDLAQGLAQALGEPQSAGSGASEPKDVSKLPYSAESPDEGALVRAAKNFGYTFLGRIKSTIFLDVRGEKRQYEVLDTIDFDSTRKRMSTILRRPPPHNDIVIFTKGADNVMIERLCKLGGDAEEAFGTREEVKFERAMRERTFSQIDEFANAGLRTLVLCYRRLSESEWVRWSARYHAAQASLDADRDERIEQVTEEMERDLRIAGATAIEDKLQERVPDTIAALRAAGIKIWVLTGDKMETAINIGFAANLLTKEMELWTLSSSSGADEIITRFRLIARIMRSMAAAEHGGGSVGLGVEDAQTLGSVSYKIGRAHKFLHIGETLRQRRVRRNQLAAGAAIDAPRQEGLSPAEVQQSINFLRRHSSVSAEGVVVADEQDARSGYQPLNALVIDGGALSILLADAECRALMLEIAPLFKSVVCCRASPLQKAEVVRLVKDGLDLVTLAIGDGANDVSMIQTADIGVAISGEEGLQASMASDYTVGRFHFLQNLLLVHGLYDYLRMSEMILTFFYKNVIWAMVPFWYSIYCSFSANIFYDLSYIQLYNVVFTVAPVAILGCIDKPFNYRTAMTYVAVYSDGIRNRYYQWWRYYLYVIDGIYQSVVIFFTFYLFTYWSDVQNSSGRTWGRSDLSTGPTVAVVIAASLCVGFNSWQWNWIMAVAILLSIVVCLAYVAVSSAVRYYSLEGVATAVMSTVQFWFGVIIAVVVAMLPRYSVHCWQKLNRPRDLDIIREIKILHRPWYGQVFVEPDAQIEFPVEQSKHHRYHLHKHKK</sequence>
<dbReference type="InterPro" id="IPR001757">
    <property type="entry name" value="P_typ_ATPase"/>
</dbReference>
<keyword evidence="7 10" id="KW-1133">Transmembrane helix</keyword>
<name>A0A2G5B8J7_COERN</name>
<dbReference type="Gene3D" id="3.40.1110.10">
    <property type="entry name" value="Calcium-transporting ATPase, cytoplasmic domain N"/>
    <property type="match status" value="2"/>
</dbReference>
<dbReference type="GO" id="GO:0140326">
    <property type="term" value="F:ATPase-coupled intramembrane lipid transporter activity"/>
    <property type="evidence" value="ECO:0007669"/>
    <property type="project" value="TreeGrafter"/>
</dbReference>
<dbReference type="InterPro" id="IPR023299">
    <property type="entry name" value="ATPase_P-typ_cyto_dom_N"/>
</dbReference>
<feature type="region of interest" description="Disordered" evidence="9">
    <location>
        <begin position="912"/>
        <end position="942"/>
    </location>
</feature>
<feature type="domain" description="P-type ATPase N-terminal" evidence="11">
    <location>
        <begin position="62"/>
        <end position="120"/>
    </location>
</feature>